<evidence type="ECO:0000313" key="9">
    <source>
        <dbReference type="Proteomes" id="UP001139701"/>
    </source>
</evidence>
<evidence type="ECO:0000256" key="5">
    <source>
        <dbReference type="ARBA" id="ARBA00023002"/>
    </source>
</evidence>
<proteinExistence type="predicted"/>
<reference evidence="8" key="1">
    <citation type="submission" date="2022-02" db="EMBL/GenBank/DDBJ databases">
        <title>Acinetobacter A3.8 sp. nov., isolated from Sediment (Zhairuo Island).</title>
        <authorList>
            <person name="Zheng K."/>
        </authorList>
    </citation>
    <scope>NUCLEOTIDE SEQUENCE</scope>
    <source>
        <strain evidence="8">A3.8</strain>
    </source>
</reference>
<keyword evidence="4" id="KW-0223">Dioxygenase</keyword>
<dbReference type="AlphaFoldDB" id="A0A9X1WZM7"/>
<keyword evidence="5" id="KW-0560">Oxidoreductase</keyword>
<organism evidence="8 9">
    <name type="scientific">Acinetobacter sedimenti</name>
    <dbReference type="NCBI Taxonomy" id="2919922"/>
    <lineage>
        <taxon>Bacteria</taxon>
        <taxon>Pseudomonadati</taxon>
        <taxon>Pseudomonadota</taxon>
        <taxon>Gammaproteobacteria</taxon>
        <taxon>Moraxellales</taxon>
        <taxon>Moraxellaceae</taxon>
        <taxon>Acinetobacter</taxon>
    </lineage>
</organism>
<dbReference type="PANTHER" id="PTHR12907:SF26">
    <property type="entry name" value="HIF PROLYL HYDROXYLASE, ISOFORM C"/>
    <property type="match status" value="1"/>
</dbReference>
<dbReference type="RefSeq" id="WP_241571084.1">
    <property type="nucleotide sequence ID" value="NZ_JAKUML010000007.1"/>
</dbReference>
<evidence type="ECO:0000256" key="1">
    <source>
        <dbReference type="ARBA" id="ARBA00001961"/>
    </source>
</evidence>
<dbReference type="InterPro" id="IPR051559">
    <property type="entry name" value="HIF_prolyl_hydroxylases"/>
</dbReference>
<dbReference type="GO" id="GO:0031543">
    <property type="term" value="F:peptidyl-proline dioxygenase activity"/>
    <property type="evidence" value="ECO:0007669"/>
    <property type="project" value="TreeGrafter"/>
</dbReference>
<protein>
    <submittedName>
        <fullName evidence="8">2OG-Fe(II) oxygenase</fullName>
    </submittedName>
</protein>
<evidence type="ECO:0000256" key="2">
    <source>
        <dbReference type="ARBA" id="ARBA00022723"/>
    </source>
</evidence>
<comment type="cofactor">
    <cofactor evidence="1">
        <name>L-ascorbate</name>
        <dbReference type="ChEBI" id="CHEBI:38290"/>
    </cofactor>
</comment>
<dbReference type="PANTHER" id="PTHR12907">
    <property type="entry name" value="EGL NINE HOMOLOG-RELATED"/>
    <property type="match status" value="1"/>
</dbReference>
<evidence type="ECO:0000256" key="4">
    <source>
        <dbReference type="ARBA" id="ARBA00022964"/>
    </source>
</evidence>
<dbReference type="InterPro" id="IPR044862">
    <property type="entry name" value="Pro_4_hyd_alph_FE2OG_OXY"/>
</dbReference>
<feature type="domain" description="Fe2OG dioxygenase" evidence="7">
    <location>
        <begin position="98"/>
        <end position="197"/>
    </location>
</feature>
<dbReference type="SUPFAM" id="SSF51197">
    <property type="entry name" value="Clavaminate synthase-like"/>
    <property type="match status" value="1"/>
</dbReference>
<dbReference type="Proteomes" id="UP001139701">
    <property type="component" value="Unassembled WGS sequence"/>
</dbReference>
<name>A0A9X1WZM7_9GAMM</name>
<dbReference type="GO" id="GO:0071456">
    <property type="term" value="P:cellular response to hypoxia"/>
    <property type="evidence" value="ECO:0007669"/>
    <property type="project" value="TreeGrafter"/>
</dbReference>
<accession>A0A9X1WZM7</accession>
<evidence type="ECO:0000256" key="6">
    <source>
        <dbReference type="ARBA" id="ARBA00023004"/>
    </source>
</evidence>
<dbReference type="Gene3D" id="2.60.120.620">
    <property type="entry name" value="q2cbj1_9rhob like domain"/>
    <property type="match status" value="1"/>
</dbReference>
<evidence type="ECO:0000259" key="7">
    <source>
        <dbReference type="PROSITE" id="PS51471"/>
    </source>
</evidence>
<dbReference type="SMART" id="SM00702">
    <property type="entry name" value="P4Hc"/>
    <property type="match status" value="1"/>
</dbReference>
<dbReference type="GO" id="GO:0031418">
    <property type="term" value="F:L-ascorbic acid binding"/>
    <property type="evidence" value="ECO:0007669"/>
    <property type="project" value="UniProtKB-KW"/>
</dbReference>
<comment type="caution">
    <text evidence="8">The sequence shown here is derived from an EMBL/GenBank/DDBJ whole genome shotgun (WGS) entry which is preliminary data.</text>
</comment>
<gene>
    <name evidence="8" type="ORF">MKI79_05680</name>
</gene>
<sequence>MSQHTLKLHVHFDIEHILNEMQTQGFSIIDGLYPLEYMQALQQECSTHLDQFRKASIQDGVMTEIRSDHILWIEPHLTLASKHIEQLACLSQDLNRYFFAGIRDIEAHFSCYHAGEFYALHRDNPQQKNGRVFSTVYYLHPEWHDDWQGQLRLQDIQDQWHVIEPQPNRLVLFQSDLLHEVLETKQDRLSITAWMRNSDPVLG</sequence>
<dbReference type="PROSITE" id="PS51471">
    <property type="entry name" value="FE2OG_OXY"/>
    <property type="match status" value="1"/>
</dbReference>
<dbReference type="Pfam" id="PF13640">
    <property type="entry name" value="2OG-FeII_Oxy_3"/>
    <property type="match status" value="1"/>
</dbReference>
<evidence type="ECO:0000256" key="3">
    <source>
        <dbReference type="ARBA" id="ARBA00022896"/>
    </source>
</evidence>
<keyword evidence="9" id="KW-1185">Reference proteome</keyword>
<dbReference type="EMBL" id="JAKUML010000007">
    <property type="protein sequence ID" value="MCJ8146390.1"/>
    <property type="molecule type" value="Genomic_DNA"/>
</dbReference>
<evidence type="ECO:0000313" key="8">
    <source>
        <dbReference type="EMBL" id="MCJ8146390.1"/>
    </source>
</evidence>
<keyword evidence="2" id="KW-0479">Metal-binding</keyword>
<dbReference type="InterPro" id="IPR005123">
    <property type="entry name" value="Oxoglu/Fe-dep_dioxygenase_dom"/>
</dbReference>
<keyword evidence="3" id="KW-0847">Vitamin C</keyword>
<dbReference type="GO" id="GO:0008198">
    <property type="term" value="F:ferrous iron binding"/>
    <property type="evidence" value="ECO:0007669"/>
    <property type="project" value="TreeGrafter"/>
</dbReference>
<keyword evidence="6" id="KW-0408">Iron</keyword>
<dbReference type="InterPro" id="IPR006620">
    <property type="entry name" value="Pro_4_hyd_alph"/>
</dbReference>